<organism evidence="2 3">
    <name type="scientific">Methylocystis heyeri</name>
    <dbReference type="NCBI Taxonomy" id="391905"/>
    <lineage>
        <taxon>Bacteria</taxon>
        <taxon>Pseudomonadati</taxon>
        <taxon>Pseudomonadota</taxon>
        <taxon>Alphaproteobacteria</taxon>
        <taxon>Hyphomicrobiales</taxon>
        <taxon>Methylocystaceae</taxon>
        <taxon>Methylocystis</taxon>
    </lineage>
</organism>
<sequence length="162" mass="17761">MSQFNFSHAGEIAAVKIEADIKKRLFLGAMAGAACIFSGAPLRAQIKAAVNTTVSQHGIIRTTLQNHINADGEEFRMVLTTYPPGVGLPVHHHPSVAHNYILEGVAESQYAGEELQRFTAGESYQDKADSRHIIFRNPEATSTLKYLIVYTVKKGQPFLIVP</sequence>
<dbReference type="AlphaFoldDB" id="A0A6B8KDZ7"/>
<dbReference type="InterPro" id="IPR014710">
    <property type="entry name" value="RmlC-like_jellyroll"/>
</dbReference>
<evidence type="ECO:0000313" key="2">
    <source>
        <dbReference type="EMBL" id="QGM45231.1"/>
    </source>
</evidence>
<dbReference type="EMBL" id="CP046052">
    <property type="protein sequence ID" value="QGM45231.1"/>
    <property type="molecule type" value="Genomic_DNA"/>
</dbReference>
<reference evidence="2 3" key="1">
    <citation type="submission" date="2019-11" db="EMBL/GenBank/DDBJ databases">
        <title>The genome sequence of Methylocystis heyeri.</title>
        <authorList>
            <person name="Oshkin I.Y."/>
            <person name="Miroshnikov K."/>
            <person name="Dedysh S.N."/>
        </authorList>
    </citation>
    <scope>NUCLEOTIDE SEQUENCE [LARGE SCALE GENOMIC DNA]</scope>
    <source>
        <strain evidence="2 3">H2</strain>
    </source>
</reference>
<dbReference type="Gene3D" id="2.60.120.10">
    <property type="entry name" value="Jelly Rolls"/>
    <property type="match status" value="1"/>
</dbReference>
<dbReference type="PANTHER" id="PTHR38599:SF1">
    <property type="entry name" value="CUPIN DOMAIN PROTEIN (AFU_ORTHOLOGUE AFUA_3G13620)"/>
    <property type="match status" value="1"/>
</dbReference>
<gene>
    <name evidence="2" type="ORF">H2LOC_005720</name>
</gene>
<dbReference type="Pfam" id="PF07883">
    <property type="entry name" value="Cupin_2"/>
    <property type="match status" value="1"/>
</dbReference>
<dbReference type="InterPro" id="IPR013096">
    <property type="entry name" value="Cupin_2"/>
</dbReference>
<dbReference type="Proteomes" id="UP000309061">
    <property type="component" value="Chromosome"/>
</dbReference>
<protein>
    <submittedName>
        <fullName evidence="2">Cupin domain-containing protein</fullName>
    </submittedName>
</protein>
<name>A0A6B8KDZ7_9HYPH</name>
<keyword evidence="3" id="KW-1185">Reference proteome</keyword>
<dbReference type="SUPFAM" id="SSF51182">
    <property type="entry name" value="RmlC-like cupins"/>
    <property type="match status" value="1"/>
</dbReference>
<evidence type="ECO:0000313" key="3">
    <source>
        <dbReference type="Proteomes" id="UP000309061"/>
    </source>
</evidence>
<dbReference type="KEGG" id="mhey:H2LOC_005720"/>
<dbReference type="OrthoDB" id="9813436at2"/>
<dbReference type="PANTHER" id="PTHR38599">
    <property type="entry name" value="CUPIN DOMAIN PROTEIN (AFU_ORTHOLOGUE AFUA_3G13620)"/>
    <property type="match status" value="1"/>
</dbReference>
<proteinExistence type="predicted"/>
<dbReference type="InterPro" id="IPR011051">
    <property type="entry name" value="RmlC_Cupin_sf"/>
</dbReference>
<evidence type="ECO:0000259" key="1">
    <source>
        <dbReference type="Pfam" id="PF07883"/>
    </source>
</evidence>
<dbReference type="RefSeq" id="WP_136495513.1">
    <property type="nucleotide sequence ID" value="NZ_CP046052.1"/>
</dbReference>
<accession>A0A6B8KDZ7</accession>
<feature type="domain" description="Cupin type-2" evidence="1">
    <location>
        <begin position="79"/>
        <end position="150"/>
    </location>
</feature>